<dbReference type="PANTHER" id="PTHR36455">
    <property type="match status" value="1"/>
</dbReference>
<evidence type="ECO:0000313" key="2">
    <source>
        <dbReference type="Proteomes" id="UP000250079"/>
    </source>
</evidence>
<evidence type="ECO:0008006" key="3">
    <source>
        <dbReference type="Google" id="ProtNLM"/>
    </source>
</evidence>
<protein>
    <recommendedName>
        <fullName evidence="3">Transposase</fullName>
    </recommendedName>
</protein>
<gene>
    <name evidence="1" type="ORF">IMCC3135_13690</name>
</gene>
<keyword evidence="2" id="KW-1185">Reference proteome</keyword>
<dbReference type="KEGG" id="gai:IMCC3135_13690"/>
<dbReference type="RefSeq" id="WP_088918103.1">
    <property type="nucleotide sequence ID" value="NZ_CP018632.1"/>
</dbReference>
<dbReference type="Pfam" id="PF05717">
    <property type="entry name" value="TnpB_IS66"/>
    <property type="match status" value="1"/>
</dbReference>
<accession>A0A2Z2NNL4</accession>
<proteinExistence type="predicted"/>
<name>A0A2Z2NNL4_9GAMM</name>
<dbReference type="EMBL" id="CP018632">
    <property type="protein sequence ID" value="ASJ72823.1"/>
    <property type="molecule type" value="Genomic_DNA"/>
</dbReference>
<dbReference type="Proteomes" id="UP000250079">
    <property type="component" value="Chromosome"/>
</dbReference>
<evidence type="ECO:0000313" key="1">
    <source>
        <dbReference type="EMBL" id="ASJ72823.1"/>
    </source>
</evidence>
<sequence length="119" mass="14492">MSARWLPERVLVYRHPVDMRKQIDGLSELVAAELDQNPADRTAYVFVSRCSRRVKILIWHLNGYWLLYKRVENQRFHWPDWFGDDETIELDQEQLDYLLDGYDLNGMRPHREQIYARHF</sequence>
<organism evidence="1 2">
    <name type="scientific">Granulosicoccus antarcticus IMCC3135</name>
    <dbReference type="NCBI Taxonomy" id="1192854"/>
    <lineage>
        <taxon>Bacteria</taxon>
        <taxon>Pseudomonadati</taxon>
        <taxon>Pseudomonadota</taxon>
        <taxon>Gammaproteobacteria</taxon>
        <taxon>Chromatiales</taxon>
        <taxon>Granulosicoccaceae</taxon>
        <taxon>Granulosicoccus</taxon>
    </lineage>
</organism>
<dbReference type="InterPro" id="IPR008878">
    <property type="entry name" value="Transposase_IS66_Orf2"/>
</dbReference>
<dbReference type="OrthoDB" id="4956084at2"/>
<dbReference type="PANTHER" id="PTHR36455:SF1">
    <property type="entry name" value="BLR8292 PROTEIN"/>
    <property type="match status" value="1"/>
</dbReference>
<dbReference type="NCBIfam" id="NF033819">
    <property type="entry name" value="IS66_TnpB"/>
    <property type="match status" value="1"/>
</dbReference>
<reference evidence="1 2" key="1">
    <citation type="submission" date="2016-12" db="EMBL/GenBank/DDBJ databases">
        <authorList>
            <person name="Song W.-J."/>
            <person name="Kurnit D.M."/>
        </authorList>
    </citation>
    <scope>NUCLEOTIDE SEQUENCE [LARGE SCALE GENOMIC DNA]</scope>
    <source>
        <strain evidence="1 2">IMCC3135</strain>
    </source>
</reference>
<dbReference type="AlphaFoldDB" id="A0A2Z2NNL4"/>